<dbReference type="Gene3D" id="1.10.10.10">
    <property type="entry name" value="Winged helix-like DNA-binding domain superfamily/Winged helix DNA-binding domain"/>
    <property type="match status" value="1"/>
</dbReference>
<protein>
    <recommendedName>
        <fullName evidence="4">HTH hxlR-type domain-containing protein</fullName>
    </recommendedName>
</protein>
<accession>A0AAQ3W6J8</accession>
<dbReference type="InterPro" id="IPR002577">
    <property type="entry name" value="HTH_HxlR"/>
</dbReference>
<dbReference type="InterPro" id="IPR036388">
    <property type="entry name" value="WH-like_DNA-bd_sf"/>
</dbReference>
<evidence type="ECO:0000313" key="5">
    <source>
        <dbReference type="EMBL" id="WYJ99577.1"/>
    </source>
</evidence>
<keyword evidence="1" id="KW-0805">Transcription regulation</keyword>
<proteinExistence type="predicted"/>
<dbReference type="PANTHER" id="PTHR33204">
    <property type="entry name" value="TRANSCRIPTIONAL REGULATOR, MARR FAMILY"/>
    <property type="match status" value="1"/>
</dbReference>
<dbReference type="Proteomes" id="UP000194948">
    <property type="component" value="Chromosome"/>
</dbReference>
<keyword evidence="6" id="KW-1185">Reference proteome</keyword>
<keyword evidence="2" id="KW-0238">DNA-binding</keyword>
<dbReference type="PROSITE" id="PS51118">
    <property type="entry name" value="HTH_HXLR"/>
    <property type="match status" value="1"/>
</dbReference>
<evidence type="ECO:0000313" key="6">
    <source>
        <dbReference type="Proteomes" id="UP000194948"/>
    </source>
</evidence>
<dbReference type="SUPFAM" id="SSF46785">
    <property type="entry name" value="Winged helix' DNA-binding domain"/>
    <property type="match status" value="1"/>
</dbReference>
<evidence type="ECO:0000256" key="2">
    <source>
        <dbReference type="ARBA" id="ARBA00023125"/>
    </source>
</evidence>
<dbReference type="RefSeq" id="WP_010772493.1">
    <property type="nucleotide sequence ID" value="NZ_CP147244.1"/>
</dbReference>
<sequence length="103" mass="11850">MNEEKNCAISNIMNILGGKWKLEILWQILNDEGIRFNQLKRNIPGVTNVALIRCLKSLAEHKFIKRIDKKTVPPHVEYYTTEKTQLLFPILSQLAELGKTISS</sequence>
<keyword evidence="3" id="KW-0804">Transcription</keyword>
<dbReference type="Pfam" id="PF01638">
    <property type="entry name" value="HxlR"/>
    <property type="match status" value="1"/>
</dbReference>
<gene>
    <name evidence="5" type="ORF">A5821_000654</name>
</gene>
<feature type="domain" description="HTH hxlR-type" evidence="4">
    <location>
        <begin position="7"/>
        <end position="103"/>
    </location>
</feature>
<dbReference type="PANTHER" id="PTHR33204:SF29">
    <property type="entry name" value="TRANSCRIPTIONAL REGULATOR"/>
    <property type="match status" value="1"/>
</dbReference>
<organism evidence="5 6">
    <name type="scientific">Candidatus Enterococcus palustris</name>
    <dbReference type="NCBI Taxonomy" id="1834189"/>
    <lineage>
        <taxon>Bacteria</taxon>
        <taxon>Bacillati</taxon>
        <taxon>Bacillota</taxon>
        <taxon>Bacilli</taxon>
        <taxon>Lactobacillales</taxon>
        <taxon>Enterococcaceae</taxon>
        <taxon>Enterococcus</taxon>
    </lineage>
</organism>
<dbReference type="EMBL" id="CP147244">
    <property type="protein sequence ID" value="WYJ99577.1"/>
    <property type="molecule type" value="Genomic_DNA"/>
</dbReference>
<evidence type="ECO:0000259" key="4">
    <source>
        <dbReference type="PROSITE" id="PS51118"/>
    </source>
</evidence>
<dbReference type="InterPro" id="IPR036390">
    <property type="entry name" value="WH_DNA-bd_sf"/>
</dbReference>
<dbReference type="GO" id="GO:0003677">
    <property type="term" value="F:DNA binding"/>
    <property type="evidence" value="ECO:0007669"/>
    <property type="project" value="UniProtKB-KW"/>
</dbReference>
<reference evidence="5 6" key="2">
    <citation type="submission" date="2024-03" db="EMBL/GenBank/DDBJ databases">
        <title>The Genome Sequence of Enterococcus sp. DIV0205d.</title>
        <authorList>
            <consortium name="The Broad Institute Genomics Platform"/>
            <consortium name="The Broad Institute Microbial Omics Core"/>
            <consortium name="The Broad Institute Genomic Center for Infectious Diseases"/>
            <person name="Earl A."/>
            <person name="Manson A."/>
            <person name="Gilmore M."/>
            <person name="Schwartman J."/>
            <person name="Shea T."/>
            <person name="Abouelleil A."/>
            <person name="Cao P."/>
            <person name="Chapman S."/>
            <person name="Cusick C."/>
            <person name="Young S."/>
            <person name="Neafsey D."/>
            <person name="Nusbaum C."/>
            <person name="Birren B."/>
        </authorList>
    </citation>
    <scope>NUCLEOTIDE SEQUENCE [LARGE SCALE GENOMIC DNA]</scope>
    <source>
        <strain evidence="5 6">7F3_DIV0205</strain>
    </source>
</reference>
<name>A0AAQ3W6J8_9ENTE</name>
<dbReference type="AlphaFoldDB" id="A0AAQ3W6J8"/>
<evidence type="ECO:0000256" key="1">
    <source>
        <dbReference type="ARBA" id="ARBA00023015"/>
    </source>
</evidence>
<evidence type="ECO:0000256" key="3">
    <source>
        <dbReference type="ARBA" id="ARBA00023163"/>
    </source>
</evidence>
<reference evidence="6" key="1">
    <citation type="submission" date="2017-05" db="EMBL/GenBank/DDBJ databases">
        <title>The Genome Sequence of EEnterococcus faecalis 9F2_4866.</title>
        <authorList>
            <consortium name="The Broad Institute Genomics Platform"/>
            <consortium name="The Broad Institute Genomic Center for Infectious Diseases"/>
            <person name="Earl A."/>
            <person name="Manson A."/>
            <person name="Schwartman J."/>
            <person name="Gilmore M."/>
            <person name="Abouelleil A."/>
            <person name="Cao P."/>
            <person name="Chapman S."/>
            <person name="Cusick C."/>
            <person name="Shea T."/>
            <person name="Young S."/>
            <person name="Neafsey D."/>
            <person name="Nusbaum C."/>
            <person name="Birren B."/>
        </authorList>
    </citation>
    <scope>NUCLEOTIDE SEQUENCE [LARGE SCALE GENOMIC DNA]</scope>
    <source>
        <strain evidence="6">7F3_DIV0205</strain>
    </source>
</reference>